<dbReference type="RefSeq" id="XP_056517686.1">
    <property type="nucleotide sequence ID" value="XM_056669887.1"/>
</dbReference>
<proteinExistence type="predicted"/>
<keyword evidence="2" id="KW-1185">Reference proteome</keyword>
<name>A0A9W9GK05_9EURO</name>
<dbReference type="Proteomes" id="UP001149079">
    <property type="component" value="Unassembled WGS sequence"/>
</dbReference>
<sequence>MPYIKEGICELNDYQDILKILDRAFGSPFQTLEELQQDRVPKGRKLWKGHVPTGTLYQLYTGSRRDSFDGELRDPITHAVKKTLMIDGRVQQRQPMLVTELGRHDLILGKMWFKEHYVLPDCRNHRLIWPESRTVKDEAMILTLKDLYPGKYSSGAQRCRKLINKTPRKLFGPGSRLTQQLYDLQIDKSILQ</sequence>
<dbReference type="EMBL" id="JAPQKL010000007">
    <property type="protein sequence ID" value="KAJ5121182.1"/>
    <property type="molecule type" value="Genomic_DNA"/>
</dbReference>
<dbReference type="OrthoDB" id="4359435at2759"/>
<comment type="caution">
    <text evidence="1">The sequence shown here is derived from an EMBL/GenBank/DDBJ whole genome shotgun (WGS) entry which is preliminary data.</text>
</comment>
<dbReference type="AlphaFoldDB" id="A0A9W9GK05"/>
<reference evidence="1" key="2">
    <citation type="journal article" date="2023" name="IMA Fungus">
        <title>Comparative genomic study of the Penicillium genus elucidates a diverse pangenome and 15 lateral gene transfer events.</title>
        <authorList>
            <person name="Petersen C."/>
            <person name="Sorensen T."/>
            <person name="Nielsen M.R."/>
            <person name="Sondergaard T.E."/>
            <person name="Sorensen J.L."/>
            <person name="Fitzpatrick D.A."/>
            <person name="Frisvad J.C."/>
            <person name="Nielsen K.L."/>
        </authorList>
    </citation>
    <scope>NUCLEOTIDE SEQUENCE</scope>
    <source>
        <strain evidence="1">IBT 22155</strain>
    </source>
</reference>
<dbReference type="GeneID" id="81409057"/>
<accession>A0A9W9GK05</accession>
<organism evidence="1 2">
    <name type="scientific">Penicillium bovifimosum</name>
    <dbReference type="NCBI Taxonomy" id="126998"/>
    <lineage>
        <taxon>Eukaryota</taxon>
        <taxon>Fungi</taxon>
        <taxon>Dikarya</taxon>
        <taxon>Ascomycota</taxon>
        <taxon>Pezizomycotina</taxon>
        <taxon>Eurotiomycetes</taxon>
        <taxon>Eurotiomycetidae</taxon>
        <taxon>Eurotiales</taxon>
        <taxon>Aspergillaceae</taxon>
        <taxon>Penicillium</taxon>
    </lineage>
</organism>
<evidence type="ECO:0000313" key="2">
    <source>
        <dbReference type="Proteomes" id="UP001149079"/>
    </source>
</evidence>
<gene>
    <name evidence="1" type="ORF">N7515_009143</name>
</gene>
<evidence type="ECO:0000313" key="1">
    <source>
        <dbReference type="EMBL" id="KAJ5121182.1"/>
    </source>
</evidence>
<protein>
    <submittedName>
        <fullName evidence="1">Uncharacterized protein</fullName>
    </submittedName>
</protein>
<reference evidence="1" key="1">
    <citation type="submission" date="2022-11" db="EMBL/GenBank/DDBJ databases">
        <authorList>
            <person name="Petersen C."/>
        </authorList>
    </citation>
    <scope>NUCLEOTIDE SEQUENCE</scope>
    <source>
        <strain evidence="1">IBT 22155</strain>
    </source>
</reference>